<proteinExistence type="predicted"/>
<feature type="compositionally biased region" description="Low complexity" evidence="1">
    <location>
        <begin position="36"/>
        <end position="45"/>
    </location>
</feature>
<evidence type="ECO:0000313" key="5">
    <source>
        <dbReference type="Proteomes" id="UP001056429"/>
    </source>
</evidence>
<feature type="signal peptide" evidence="2">
    <location>
        <begin position="1"/>
        <end position="24"/>
    </location>
</feature>
<protein>
    <submittedName>
        <fullName evidence="4">DUF3298 domain-containing protein</fullName>
    </submittedName>
</protein>
<dbReference type="SUPFAM" id="SSF82171">
    <property type="entry name" value="DPP6 N-terminal domain-like"/>
    <property type="match status" value="1"/>
</dbReference>
<comment type="caution">
    <text evidence="4">The sequence shown here is derived from an EMBL/GenBank/DDBJ whole genome shotgun (WGS) entry which is preliminary data.</text>
</comment>
<dbReference type="EMBL" id="JAGSOJ010000001">
    <property type="protein sequence ID" value="MCM1988240.1"/>
    <property type="molecule type" value="Genomic_DNA"/>
</dbReference>
<evidence type="ECO:0000256" key="2">
    <source>
        <dbReference type="SAM" id="SignalP"/>
    </source>
</evidence>
<feature type="domain" description="DUF3298" evidence="3">
    <location>
        <begin position="383"/>
        <end position="454"/>
    </location>
</feature>
<evidence type="ECO:0000256" key="1">
    <source>
        <dbReference type="SAM" id="MobiDB-lite"/>
    </source>
</evidence>
<dbReference type="InterPro" id="IPR037126">
    <property type="entry name" value="PdaC/RsiV-like_sf"/>
</dbReference>
<keyword evidence="2" id="KW-0732">Signal</keyword>
<reference evidence="4" key="2">
    <citation type="submission" date="2021-04" db="EMBL/GenBank/DDBJ databases">
        <authorList>
            <person name="Dong X."/>
        </authorList>
    </citation>
    <scope>NUCLEOTIDE SEQUENCE</scope>
    <source>
        <strain evidence="4">ZWT</strain>
    </source>
</reference>
<dbReference type="InterPro" id="IPR021729">
    <property type="entry name" value="DUF3298"/>
</dbReference>
<dbReference type="AlphaFoldDB" id="A0A9J6NYL6"/>
<dbReference type="Pfam" id="PF11738">
    <property type="entry name" value="DUF3298"/>
    <property type="match status" value="1"/>
</dbReference>
<name>A0A9J6NYL6_9CLOT</name>
<evidence type="ECO:0000313" key="4">
    <source>
        <dbReference type="EMBL" id="MCM1988240.1"/>
    </source>
</evidence>
<dbReference type="RefSeq" id="WP_250857097.1">
    <property type="nucleotide sequence ID" value="NZ_JAGSOJ010000001.1"/>
</dbReference>
<accession>A0A9J6NYL6</accession>
<dbReference type="Gene3D" id="2.120.10.30">
    <property type="entry name" value="TolB, C-terminal domain"/>
    <property type="match status" value="1"/>
</dbReference>
<dbReference type="Gene3D" id="3.90.640.20">
    <property type="entry name" value="Heat-shock cognate protein, ATPase"/>
    <property type="match status" value="1"/>
</dbReference>
<dbReference type="Proteomes" id="UP001056429">
    <property type="component" value="Unassembled WGS sequence"/>
</dbReference>
<feature type="region of interest" description="Disordered" evidence="1">
    <location>
        <begin position="29"/>
        <end position="74"/>
    </location>
</feature>
<dbReference type="PROSITE" id="PS51257">
    <property type="entry name" value="PROKAR_LIPOPROTEIN"/>
    <property type="match status" value="1"/>
</dbReference>
<sequence>MKRKILPLFLCGVMVLTIMFSGCAKEKVSNVTGKGNNTSSINNTENSEKSQDSNNSQDKSNKENIKENDKDKEVLDIQTRLEQDENVSEITWSNTRTKIAYLKEIEDFQKELYIRDITLEKETKVEGLKGNLYEISWAPNDVWVTVNDGTSNIFETIIINKFNLIHDKIVNTSGPVWCEDSEKIAFAVPNNKETIVPIELDGTTDLMIYYFNSTNEMNRVVVMEGENDFFYEPFEWNKDGIKCIKSYLDNREYEEFVYEELRYNIIEETYIAKNKNSEVIINYPIIEYLEYEETKETEETEEVEVVVNSHISYKAGILDELTEYEDETYKETLNVDYTITKKTNEILSMYFVHSLMMEGAAFPSTYIEGLTFNMSYAGMLELKELFREDIDYKNILNSILNEKVKELEFEVFEEFKGIEEEQGFYLTDSSLVIYYQEGIYTPHAIGPLFMEIPIEEIEDILR</sequence>
<dbReference type="InterPro" id="IPR011042">
    <property type="entry name" value="6-blade_b-propeller_TolB-like"/>
</dbReference>
<keyword evidence="5" id="KW-1185">Reference proteome</keyword>
<feature type="chain" id="PRO_5039930186" evidence="2">
    <location>
        <begin position="25"/>
        <end position="462"/>
    </location>
</feature>
<reference evidence="4" key="1">
    <citation type="journal article" date="2021" name="mSystems">
        <title>Bacteria and Archaea Synergistically Convert Glycine Betaine to Biogenic Methane in the Formosa Cold Seep of the South China Sea.</title>
        <authorList>
            <person name="Li L."/>
            <person name="Zhang W."/>
            <person name="Zhang S."/>
            <person name="Song L."/>
            <person name="Sun Q."/>
            <person name="Zhang H."/>
            <person name="Xiang H."/>
            <person name="Dong X."/>
        </authorList>
    </citation>
    <scope>NUCLEOTIDE SEQUENCE</scope>
    <source>
        <strain evidence="4">ZWT</strain>
    </source>
</reference>
<organism evidence="4 5">
    <name type="scientific">Oceanirhabdus seepicola</name>
    <dbReference type="NCBI Taxonomy" id="2828781"/>
    <lineage>
        <taxon>Bacteria</taxon>
        <taxon>Bacillati</taxon>
        <taxon>Bacillota</taxon>
        <taxon>Clostridia</taxon>
        <taxon>Eubacteriales</taxon>
        <taxon>Clostridiaceae</taxon>
        <taxon>Oceanirhabdus</taxon>
    </lineage>
</organism>
<evidence type="ECO:0000259" key="3">
    <source>
        <dbReference type="Pfam" id="PF11738"/>
    </source>
</evidence>
<gene>
    <name evidence="4" type="ORF">KDK92_00695</name>
</gene>
<feature type="compositionally biased region" description="Basic and acidic residues" evidence="1">
    <location>
        <begin position="59"/>
        <end position="74"/>
    </location>
</feature>